<evidence type="ECO:0000256" key="1">
    <source>
        <dbReference type="ARBA" id="ARBA00006303"/>
    </source>
</evidence>
<dbReference type="OrthoDB" id="439710at2759"/>
<dbReference type="InterPro" id="IPR045864">
    <property type="entry name" value="aa-tRNA-synth_II/BPL/LPL"/>
</dbReference>
<evidence type="ECO:0000313" key="9">
    <source>
        <dbReference type="Proteomes" id="UP000789831"/>
    </source>
</evidence>
<dbReference type="InterPro" id="IPR004115">
    <property type="entry name" value="GAD-like_sf"/>
</dbReference>
<dbReference type="HAMAP" id="MF_00044">
    <property type="entry name" value="Asp_tRNA_synth_type1"/>
    <property type="match status" value="1"/>
</dbReference>
<keyword evidence="9" id="KW-1185">Reference proteome</keyword>
<accession>A0A9N9FVK1</accession>
<organism evidence="8 9">
    <name type="scientific">Ambispora gerdemannii</name>
    <dbReference type="NCBI Taxonomy" id="144530"/>
    <lineage>
        <taxon>Eukaryota</taxon>
        <taxon>Fungi</taxon>
        <taxon>Fungi incertae sedis</taxon>
        <taxon>Mucoromycota</taxon>
        <taxon>Glomeromycotina</taxon>
        <taxon>Glomeromycetes</taxon>
        <taxon>Archaeosporales</taxon>
        <taxon>Ambisporaceae</taxon>
        <taxon>Ambispora</taxon>
    </lineage>
</organism>
<evidence type="ECO:0000313" key="8">
    <source>
        <dbReference type="EMBL" id="CAG8559312.1"/>
    </source>
</evidence>
<dbReference type="PRINTS" id="PR01042">
    <property type="entry name" value="TRNASYNTHASP"/>
</dbReference>
<keyword evidence="5" id="KW-0648">Protein biosynthesis</keyword>
<evidence type="ECO:0000256" key="3">
    <source>
        <dbReference type="ARBA" id="ARBA00022741"/>
    </source>
</evidence>
<name>A0A9N9FVK1_9GLOM</name>
<keyword evidence="6" id="KW-0030">Aminoacyl-tRNA synthetase</keyword>
<comment type="caution">
    <text evidence="8">The sequence shown here is derived from an EMBL/GenBank/DDBJ whole genome shotgun (WGS) entry which is preliminary data.</text>
</comment>
<feature type="non-terminal residue" evidence="8">
    <location>
        <position position="681"/>
    </location>
</feature>
<dbReference type="PANTHER" id="PTHR22594:SF5">
    <property type="entry name" value="ASPARTATE--TRNA LIGASE, MITOCHONDRIAL"/>
    <property type="match status" value="1"/>
</dbReference>
<dbReference type="AlphaFoldDB" id="A0A9N9FVK1"/>
<keyword evidence="4" id="KW-0067">ATP-binding</keyword>
<dbReference type="Proteomes" id="UP000789831">
    <property type="component" value="Unassembled WGS sequence"/>
</dbReference>
<dbReference type="Pfam" id="PF00152">
    <property type="entry name" value="tRNA-synt_2"/>
    <property type="match status" value="1"/>
</dbReference>
<dbReference type="GO" id="GO:0005739">
    <property type="term" value="C:mitochondrion"/>
    <property type="evidence" value="ECO:0007669"/>
    <property type="project" value="TreeGrafter"/>
</dbReference>
<evidence type="ECO:0000256" key="4">
    <source>
        <dbReference type="ARBA" id="ARBA00022840"/>
    </source>
</evidence>
<feature type="domain" description="Aminoacyl-transfer RNA synthetases class-II family profile" evidence="7">
    <location>
        <begin position="217"/>
        <end position="645"/>
    </location>
</feature>
<dbReference type="EMBL" id="CAJVPL010001213">
    <property type="protein sequence ID" value="CAG8559312.1"/>
    <property type="molecule type" value="Genomic_DNA"/>
</dbReference>
<gene>
    <name evidence="8" type="ORF">AGERDE_LOCUS7070</name>
</gene>
<keyword evidence="2" id="KW-0436">Ligase</keyword>
<dbReference type="GO" id="GO:0004815">
    <property type="term" value="F:aspartate-tRNA ligase activity"/>
    <property type="evidence" value="ECO:0007669"/>
    <property type="project" value="TreeGrafter"/>
</dbReference>
<proteinExistence type="inferred from homology"/>
<dbReference type="NCBIfam" id="NF001750">
    <property type="entry name" value="PRK00476.1"/>
    <property type="match status" value="1"/>
</dbReference>
<dbReference type="InterPro" id="IPR012340">
    <property type="entry name" value="NA-bd_OB-fold"/>
</dbReference>
<protein>
    <submittedName>
        <fullName evidence="8">502_t:CDS:1</fullName>
    </submittedName>
</protein>
<reference evidence="8" key="1">
    <citation type="submission" date="2021-06" db="EMBL/GenBank/DDBJ databases">
        <authorList>
            <person name="Kallberg Y."/>
            <person name="Tangrot J."/>
            <person name="Rosling A."/>
        </authorList>
    </citation>
    <scope>NUCLEOTIDE SEQUENCE</scope>
    <source>
        <strain evidence="8">MT106</strain>
    </source>
</reference>
<dbReference type="InterPro" id="IPR004364">
    <property type="entry name" value="Aa-tRNA-synt_II"/>
</dbReference>
<dbReference type="PANTHER" id="PTHR22594">
    <property type="entry name" value="ASPARTYL/LYSYL-TRNA SYNTHETASE"/>
    <property type="match status" value="1"/>
</dbReference>
<evidence type="ECO:0000256" key="5">
    <source>
        <dbReference type="ARBA" id="ARBA00022917"/>
    </source>
</evidence>
<dbReference type="InterPro" id="IPR002312">
    <property type="entry name" value="Asp/Asn-tRNA-synth_IIb"/>
</dbReference>
<dbReference type="Gene3D" id="2.40.50.140">
    <property type="entry name" value="Nucleic acid-binding proteins"/>
    <property type="match status" value="1"/>
</dbReference>
<sequence length="681" mass="77347">MFSIRGKAAIFKEFLVSLNRPNNRYREIKSIYIYLRFPSLKLIRKTQIAPIHSTTPLKRALTLETKSYLNESQLWCSSKESRGGTRCTFLKINRKFSTELIFLPIRDSYGTTQLVYKASKNKNSVNNVDDDGFLEKLTGLSIESVICVEGIVVERSKETCNERMSTGEIEVQIDKLYCLNPAKSLPFYPTDKKSLNEEIRLRNRCIDLRRDIMQKNLRTRSRVSSIIRNFLDSEGFVEVETPLLFKSTPEGAREFIVPTRTIGSFYALPQSPQQYKQLLIAGGIDKYYQIAKCFRDEDSRADRQPEFTQIDLEMSFVNTADVTLLTERLMARIWKDVGIELTPNESFPRISYQDAMRRFGSDKPDTRYELEISDISNYLSDILDQSKSKVECLVIKKGGALTGAEIKSIEQLANQSFKQEKKPDSSISNFVKINENNIGTWINKSNIIRQSINATFMQEKITEELNIEIGDLVVVSKSDARLSGTSWTTMGRIRANAATLLLSKSLLQFKPNLSNFLWVERFPLFTRDQDTGLLTPTHHPFTSPEPDDINLLFENPEQARGQHYDLVLDGVEIGGGSIRVHSSELQKYILEHVLKIKDIKQAGFQHLIDALASGCPPHGGIALGFDRLMSVILRTDSIRDVIAFPKNGTGNDLCVGSPSFISNERIRLDYGIQLLSSSFDE</sequence>
<dbReference type="NCBIfam" id="TIGR00459">
    <property type="entry name" value="aspS_bact"/>
    <property type="match status" value="1"/>
</dbReference>
<evidence type="ECO:0000256" key="6">
    <source>
        <dbReference type="ARBA" id="ARBA00023146"/>
    </source>
</evidence>
<keyword evidence="3" id="KW-0547">Nucleotide-binding</keyword>
<dbReference type="PROSITE" id="PS50862">
    <property type="entry name" value="AA_TRNA_LIGASE_II"/>
    <property type="match status" value="1"/>
</dbReference>
<dbReference type="CDD" id="cd00777">
    <property type="entry name" value="AspRS_core"/>
    <property type="match status" value="1"/>
</dbReference>
<dbReference type="InterPro" id="IPR004524">
    <property type="entry name" value="Asp-tRNA-ligase_1"/>
</dbReference>
<dbReference type="SUPFAM" id="SSF55681">
    <property type="entry name" value="Class II aaRS and biotin synthetases"/>
    <property type="match status" value="1"/>
</dbReference>
<dbReference type="SUPFAM" id="SSF50249">
    <property type="entry name" value="Nucleic acid-binding proteins"/>
    <property type="match status" value="1"/>
</dbReference>
<dbReference type="GO" id="GO:0006422">
    <property type="term" value="P:aspartyl-tRNA aminoacylation"/>
    <property type="evidence" value="ECO:0007669"/>
    <property type="project" value="TreeGrafter"/>
</dbReference>
<comment type="similarity">
    <text evidence="1">Belongs to the class-II aminoacyl-tRNA synthetase family. Type 1 subfamily.</text>
</comment>
<dbReference type="InterPro" id="IPR047090">
    <property type="entry name" value="AspRS_core"/>
</dbReference>
<evidence type="ECO:0000256" key="2">
    <source>
        <dbReference type="ARBA" id="ARBA00022598"/>
    </source>
</evidence>
<evidence type="ECO:0000259" key="7">
    <source>
        <dbReference type="PROSITE" id="PS50862"/>
    </source>
</evidence>
<dbReference type="Gene3D" id="3.30.1360.30">
    <property type="entry name" value="GAD-like domain"/>
    <property type="match status" value="1"/>
</dbReference>
<dbReference type="Gene3D" id="3.30.930.10">
    <property type="entry name" value="Bira Bifunctional Protein, Domain 2"/>
    <property type="match status" value="1"/>
</dbReference>
<dbReference type="GO" id="GO:0005524">
    <property type="term" value="F:ATP binding"/>
    <property type="evidence" value="ECO:0007669"/>
    <property type="project" value="UniProtKB-KW"/>
</dbReference>
<dbReference type="InterPro" id="IPR006195">
    <property type="entry name" value="aa-tRNA-synth_II"/>
</dbReference>